<feature type="chain" id="PRO_5043999176" description="Cardioactive peptide" evidence="1">
    <location>
        <begin position="20"/>
        <end position="99"/>
    </location>
</feature>
<proteinExistence type="predicted"/>
<evidence type="ECO:0000313" key="2">
    <source>
        <dbReference type="EMBL" id="CAL1288423.1"/>
    </source>
</evidence>
<sequence>MQKIISLVFLWMYLISVWCELQQISEDQQKLPDVEKRVFCNAFTGCGSYRSKRSQRVGSSKIFFPVKRSVPESQNLFSNIFDSNYSPSLRERVLQDVEK</sequence>
<evidence type="ECO:0000256" key="1">
    <source>
        <dbReference type="SAM" id="SignalP"/>
    </source>
</evidence>
<dbReference type="Pfam" id="PF11105">
    <property type="entry name" value="CCAP"/>
    <property type="match status" value="1"/>
</dbReference>
<organism evidence="2 3">
    <name type="scientific">Larinioides sclopetarius</name>
    <dbReference type="NCBI Taxonomy" id="280406"/>
    <lineage>
        <taxon>Eukaryota</taxon>
        <taxon>Metazoa</taxon>
        <taxon>Ecdysozoa</taxon>
        <taxon>Arthropoda</taxon>
        <taxon>Chelicerata</taxon>
        <taxon>Arachnida</taxon>
        <taxon>Araneae</taxon>
        <taxon>Araneomorphae</taxon>
        <taxon>Entelegynae</taxon>
        <taxon>Araneoidea</taxon>
        <taxon>Araneidae</taxon>
        <taxon>Larinioides</taxon>
    </lineage>
</organism>
<keyword evidence="1" id="KW-0732">Signal</keyword>
<dbReference type="AlphaFoldDB" id="A0AAV2AZZ0"/>
<dbReference type="InterPro" id="IPR024276">
    <property type="entry name" value="CCAP"/>
</dbReference>
<comment type="caution">
    <text evidence="2">The sequence shown here is derived from an EMBL/GenBank/DDBJ whole genome shotgun (WGS) entry which is preliminary data.</text>
</comment>
<name>A0AAV2AZZ0_9ARAC</name>
<keyword evidence="3" id="KW-1185">Reference proteome</keyword>
<gene>
    <name evidence="2" type="ORF">LARSCL_LOCUS15341</name>
</gene>
<feature type="signal peptide" evidence="1">
    <location>
        <begin position="1"/>
        <end position="19"/>
    </location>
</feature>
<evidence type="ECO:0000313" key="3">
    <source>
        <dbReference type="Proteomes" id="UP001497382"/>
    </source>
</evidence>
<reference evidence="2 3" key="1">
    <citation type="submission" date="2024-04" db="EMBL/GenBank/DDBJ databases">
        <authorList>
            <person name="Rising A."/>
            <person name="Reimegard J."/>
            <person name="Sonavane S."/>
            <person name="Akerstrom W."/>
            <person name="Nylinder S."/>
            <person name="Hedman E."/>
            <person name="Kallberg Y."/>
        </authorList>
    </citation>
    <scope>NUCLEOTIDE SEQUENCE [LARGE SCALE GENOMIC DNA]</scope>
</reference>
<evidence type="ECO:0008006" key="4">
    <source>
        <dbReference type="Google" id="ProtNLM"/>
    </source>
</evidence>
<accession>A0AAV2AZZ0</accession>
<dbReference type="EMBL" id="CAXIEN010000231">
    <property type="protein sequence ID" value="CAL1288423.1"/>
    <property type="molecule type" value="Genomic_DNA"/>
</dbReference>
<protein>
    <recommendedName>
        <fullName evidence="4">Cardioactive peptide</fullName>
    </recommendedName>
</protein>
<dbReference type="Proteomes" id="UP001497382">
    <property type="component" value="Unassembled WGS sequence"/>
</dbReference>